<evidence type="ECO:0000313" key="6">
    <source>
        <dbReference type="EMBL" id="MET3600419.1"/>
    </source>
</evidence>
<protein>
    <submittedName>
        <fullName evidence="6">DNA-binding transcriptional LysR family regulator</fullName>
    </submittedName>
</protein>
<gene>
    <name evidence="6" type="ORF">ABID12_002368</name>
</gene>
<keyword evidence="2" id="KW-0805">Transcription regulation</keyword>
<comment type="similarity">
    <text evidence="1">Belongs to the LysR transcriptional regulatory family.</text>
</comment>
<dbReference type="Gene3D" id="1.10.10.10">
    <property type="entry name" value="Winged helix-like DNA-binding domain superfamily/Winged helix DNA-binding domain"/>
    <property type="match status" value="1"/>
</dbReference>
<dbReference type="SUPFAM" id="SSF46785">
    <property type="entry name" value="Winged helix' DNA-binding domain"/>
    <property type="match status" value="1"/>
</dbReference>
<dbReference type="Pfam" id="PF00126">
    <property type="entry name" value="HTH_1"/>
    <property type="match status" value="1"/>
</dbReference>
<reference evidence="6 7" key="1">
    <citation type="submission" date="2024-06" db="EMBL/GenBank/DDBJ databases">
        <title>Genomic Encyclopedia of Type Strains, Phase IV (KMG-IV): sequencing the most valuable type-strain genomes for metagenomic binning, comparative biology and taxonomic classification.</title>
        <authorList>
            <person name="Goeker M."/>
        </authorList>
    </citation>
    <scope>NUCLEOTIDE SEQUENCE [LARGE SCALE GENOMIC DNA]</scope>
    <source>
        <strain evidence="6 7">DSM 28102</strain>
    </source>
</reference>
<dbReference type="RefSeq" id="WP_106310587.1">
    <property type="nucleotide sequence ID" value="NZ_JBEPLY010000007.1"/>
</dbReference>
<accession>A0ABV2IC89</accession>
<evidence type="ECO:0000256" key="1">
    <source>
        <dbReference type="ARBA" id="ARBA00009437"/>
    </source>
</evidence>
<dbReference type="EMBL" id="JBEPLY010000007">
    <property type="protein sequence ID" value="MET3600419.1"/>
    <property type="molecule type" value="Genomic_DNA"/>
</dbReference>
<keyword evidence="3 6" id="KW-0238">DNA-binding</keyword>
<proteinExistence type="inferred from homology"/>
<evidence type="ECO:0000313" key="7">
    <source>
        <dbReference type="Proteomes" id="UP001549164"/>
    </source>
</evidence>
<sequence length="315" mass="35310">MELRLLEDFVCLSEVSNFSRAAELRHVTQSTLSKRIRMLEHWVGAALVDRSSYPVSLTAEGRIMLPQARELVRQINGLRAGIRSSGLDRDEKIRVLAMHTLRVTCIPIWHKAVETRIGSFEEYPCPANTAYSETVRQFRNDESDFLLTYVHPSVSMGFEASELESITLGRERILPVSAPDSDGKPLHSLETDGIIRYLSYGTQSFFGQVLAPVLREHPLPLNVVAVNAMSVGLHSLALVGTGVAWIPESLAHRDLEEGRLVVAGKDNWTIFADISLYRKTSAKHRPLAEKVWQATQEEARSVVTPFPQRYAQSYA</sequence>
<dbReference type="PROSITE" id="PS50931">
    <property type="entry name" value="HTH_LYSR"/>
    <property type="match status" value="1"/>
</dbReference>
<dbReference type="PANTHER" id="PTHR30126:SF2">
    <property type="entry name" value="HTH-TYPE TRANSCRIPTIONAL REGULATOR YJIE"/>
    <property type="match status" value="1"/>
</dbReference>
<dbReference type="SUPFAM" id="SSF53850">
    <property type="entry name" value="Periplasmic binding protein-like II"/>
    <property type="match status" value="1"/>
</dbReference>
<evidence type="ECO:0000256" key="2">
    <source>
        <dbReference type="ARBA" id="ARBA00023015"/>
    </source>
</evidence>
<dbReference type="InterPro" id="IPR036390">
    <property type="entry name" value="WH_DNA-bd_sf"/>
</dbReference>
<evidence type="ECO:0000256" key="3">
    <source>
        <dbReference type="ARBA" id="ARBA00023125"/>
    </source>
</evidence>
<dbReference type="InterPro" id="IPR036388">
    <property type="entry name" value="WH-like_DNA-bd_sf"/>
</dbReference>
<comment type="caution">
    <text evidence="6">The sequence shown here is derived from an EMBL/GenBank/DDBJ whole genome shotgun (WGS) entry which is preliminary data.</text>
</comment>
<keyword evidence="4" id="KW-0804">Transcription</keyword>
<dbReference type="InterPro" id="IPR005119">
    <property type="entry name" value="LysR_subst-bd"/>
</dbReference>
<evidence type="ECO:0000259" key="5">
    <source>
        <dbReference type="PROSITE" id="PS50931"/>
    </source>
</evidence>
<dbReference type="PRINTS" id="PR00039">
    <property type="entry name" value="HTHLYSR"/>
</dbReference>
<dbReference type="Pfam" id="PF03466">
    <property type="entry name" value="LysR_substrate"/>
    <property type="match status" value="1"/>
</dbReference>
<evidence type="ECO:0000256" key="4">
    <source>
        <dbReference type="ARBA" id="ARBA00023163"/>
    </source>
</evidence>
<name>A0ABV2IC89_9HYPH</name>
<keyword evidence="7" id="KW-1185">Reference proteome</keyword>
<feature type="domain" description="HTH lysR-type" evidence="5">
    <location>
        <begin position="1"/>
        <end position="58"/>
    </location>
</feature>
<dbReference type="InterPro" id="IPR000847">
    <property type="entry name" value="LysR_HTH_N"/>
</dbReference>
<dbReference type="PANTHER" id="PTHR30126">
    <property type="entry name" value="HTH-TYPE TRANSCRIPTIONAL REGULATOR"/>
    <property type="match status" value="1"/>
</dbReference>
<dbReference type="Proteomes" id="UP001549164">
    <property type="component" value="Unassembled WGS sequence"/>
</dbReference>
<dbReference type="GO" id="GO:0003677">
    <property type="term" value="F:DNA binding"/>
    <property type="evidence" value="ECO:0007669"/>
    <property type="project" value="UniProtKB-KW"/>
</dbReference>
<organism evidence="6 7">
    <name type="scientific">Martelella mangrovi</name>
    <dbReference type="NCBI Taxonomy" id="1397477"/>
    <lineage>
        <taxon>Bacteria</taxon>
        <taxon>Pseudomonadati</taxon>
        <taxon>Pseudomonadota</taxon>
        <taxon>Alphaproteobacteria</taxon>
        <taxon>Hyphomicrobiales</taxon>
        <taxon>Aurantimonadaceae</taxon>
        <taxon>Martelella</taxon>
    </lineage>
</organism>